<proteinExistence type="evidence at transcript level"/>
<dbReference type="GO" id="GO:0005576">
    <property type="term" value="C:extracellular region"/>
    <property type="evidence" value="ECO:0007669"/>
    <property type="project" value="UniProtKB-SubCell"/>
</dbReference>
<organism evidence="5">
    <name type="scientific">Dipetalogaster maximus</name>
    <name type="common">Blood-sucking bug</name>
    <dbReference type="NCBI Taxonomy" id="72496"/>
    <lineage>
        <taxon>Eukaryota</taxon>
        <taxon>Metazoa</taxon>
        <taxon>Ecdysozoa</taxon>
        <taxon>Arthropoda</taxon>
        <taxon>Hexapoda</taxon>
        <taxon>Insecta</taxon>
        <taxon>Pterygota</taxon>
        <taxon>Neoptera</taxon>
        <taxon>Paraneoptera</taxon>
        <taxon>Hemiptera</taxon>
        <taxon>Heteroptera</taxon>
        <taxon>Panheteroptera</taxon>
        <taxon>Cimicomorpha</taxon>
        <taxon>Reduviidae</taxon>
        <taxon>Triatominae</taxon>
        <taxon>Dipetalogaster</taxon>
    </lineage>
</organism>
<reference evidence="5" key="1">
    <citation type="submission" date="2010-12" db="EMBL/GenBank/DDBJ databases">
        <authorList>
            <person name="Assumpcao T.C.F."/>
            <person name="Charneau S."/>
            <person name="Santiago P.B.M."/>
            <person name="Francischetti I.M.B."/>
            <person name="Meng Z."/>
            <person name="Araujo C.N."/>
            <person name="Pham V.M."/>
            <person name="Queiroz R.M.L."/>
            <person name="Castro C.N."/>
            <person name="Ricart C.A."/>
            <person name="Santana J.M."/>
            <person name="Ribeiro J.M.C."/>
        </authorList>
    </citation>
    <scope>NUCLEOTIDE SEQUENCE</scope>
    <source>
        <tissue evidence="5">Salivary gland</tissue>
    </source>
</reference>
<name>G3CJP3_DIPMA</name>
<keyword evidence="3" id="KW-0732">Signal</keyword>
<dbReference type="GO" id="GO:0030682">
    <property type="term" value="P:symbiont-mediated perturbation of host defenses"/>
    <property type="evidence" value="ECO:0007669"/>
    <property type="project" value="InterPro"/>
</dbReference>
<dbReference type="SUPFAM" id="SSF50814">
    <property type="entry name" value="Lipocalins"/>
    <property type="match status" value="1"/>
</dbReference>
<comment type="subcellular location">
    <subcellularLocation>
        <location evidence="1">Secreted</location>
    </subcellularLocation>
</comment>
<evidence type="ECO:0000313" key="5">
    <source>
        <dbReference type="EMBL" id="AEM97947.1"/>
    </source>
</evidence>
<reference evidence="5" key="2">
    <citation type="journal article" date="2011" name="J. Proteome Res.">
        <title>Insight into the salivary transcriptome and proteome of Dipetalogaster maxima.</title>
        <authorList>
            <person name="Assumpcao T.C."/>
            <person name="Charneau S."/>
            <person name="Santiago P.B."/>
            <person name="Francischetti I.M."/>
            <person name="Meng Z."/>
            <person name="Araujo C.N."/>
            <person name="Pham V.M."/>
            <person name="Queiroz R.M."/>
            <person name="de Castro C.N."/>
            <person name="Ricart C.A."/>
            <person name="Santana J.M."/>
            <person name="Ribeiro J.M."/>
        </authorList>
    </citation>
    <scope>NUCLEOTIDE SEQUENCE</scope>
    <source>
        <tissue evidence="5">Salivary gland</tissue>
    </source>
</reference>
<dbReference type="AlphaFoldDB" id="G3CJP3"/>
<evidence type="ECO:0000256" key="2">
    <source>
        <dbReference type="ARBA" id="ARBA00022525"/>
    </source>
</evidence>
<evidence type="ECO:0000256" key="1">
    <source>
        <dbReference type="ARBA" id="ARBA00004613"/>
    </source>
</evidence>
<comment type="similarity">
    <text evidence="4">Belongs to the calycin superfamily. Triabin family.</text>
</comment>
<feature type="non-terminal residue" evidence="5">
    <location>
        <position position="1"/>
    </location>
</feature>
<evidence type="ECO:0000256" key="4">
    <source>
        <dbReference type="ARBA" id="ARBA00034121"/>
    </source>
</evidence>
<evidence type="ECO:0000256" key="3">
    <source>
        <dbReference type="ARBA" id="ARBA00022729"/>
    </source>
</evidence>
<dbReference type="Gene3D" id="2.40.128.20">
    <property type="match status" value="1"/>
</dbReference>
<dbReference type="InterPro" id="IPR005657">
    <property type="entry name" value="Triabi/Procalin"/>
</dbReference>
<dbReference type="InterPro" id="IPR012674">
    <property type="entry name" value="Calycin"/>
</dbReference>
<protein>
    <submittedName>
        <fullName evidence="5">Salivary lipocalin</fullName>
    </submittedName>
</protein>
<accession>G3CJP3</accession>
<dbReference type="Pfam" id="PF03973">
    <property type="entry name" value="Triabin"/>
    <property type="match status" value="1"/>
</dbReference>
<sequence length="101" mass="11224">LTFNCKQSATIGGRKVDIPIKLDVTILSTDYKDFAVMYRCAQISSSSGTRIEDNVLVLHRDPQKTNDKFSSKVQATLETQNLSLSTFKTRKGVTCQPAPKK</sequence>
<dbReference type="EMBL" id="HP639809">
    <property type="protein sequence ID" value="AEM97947.1"/>
    <property type="molecule type" value="mRNA"/>
</dbReference>
<keyword evidence="2" id="KW-0964">Secreted</keyword>